<accession>A0A517PKT8</accession>
<proteinExistence type="predicted"/>
<evidence type="ECO:0000313" key="1">
    <source>
        <dbReference type="EMBL" id="QDT19989.1"/>
    </source>
</evidence>
<dbReference type="PANTHER" id="PTHR34290">
    <property type="entry name" value="SI:CH73-390P7.2"/>
    <property type="match status" value="1"/>
</dbReference>
<protein>
    <recommendedName>
        <fullName evidence="3">DUF393 domain-containing protein</fullName>
    </recommendedName>
</protein>
<dbReference type="InterPro" id="IPR007263">
    <property type="entry name" value="DCC1-like"/>
</dbReference>
<evidence type="ECO:0000313" key="2">
    <source>
        <dbReference type="Proteomes" id="UP000320421"/>
    </source>
</evidence>
<keyword evidence="2" id="KW-1185">Reference proteome</keyword>
<dbReference type="EMBL" id="CP036266">
    <property type="protein sequence ID" value="QDT19989.1"/>
    <property type="molecule type" value="Genomic_DNA"/>
</dbReference>
<dbReference type="Pfam" id="PF04134">
    <property type="entry name" value="DCC1-like"/>
    <property type="match status" value="1"/>
</dbReference>
<dbReference type="RefSeq" id="WP_145182144.1">
    <property type="nucleotide sequence ID" value="NZ_CP036266.1"/>
</dbReference>
<dbReference type="AlphaFoldDB" id="A0A517PKT8"/>
<dbReference type="PANTHER" id="PTHR34290:SF2">
    <property type="entry name" value="OS04G0668800 PROTEIN"/>
    <property type="match status" value="1"/>
</dbReference>
<dbReference type="InterPro" id="IPR044691">
    <property type="entry name" value="DCC1_Trx"/>
</dbReference>
<organism evidence="1 2">
    <name type="scientific">Gimesia chilikensis</name>
    <dbReference type="NCBI Taxonomy" id="2605989"/>
    <lineage>
        <taxon>Bacteria</taxon>
        <taxon>Pseudomonadati</taxon>
        <taxon>Planctomycetota</taxon>
        <taxon>Planctomycetia</taxon>
        <taxon>Planctomycetales</taxon>
        <taxon>Planctomycetaceae</taxon>
        <taxon>Gimesia</taxon>
    </lineage>
</organism>
<dbReference type="GO" id="GO:0015035">
    <property type="term" value="F:protein-disulfide reductase activity"/>
    <property type="evidence" value="ECO:0007669"/>
    <property type="project" value="InterPro"/>
</dbReference>
<dbReference type="OrthoDB" id="1260738at2"/>
<name>A0A517PKT8_9PLAN</name>
<reference evidence="1 2" key="1">
    <citation type="submission" date="2019-02" db="EMBL/GenBank/DDBJ databases">
        <title>Deep-cultivation of Planctomycetes and their phenomic and genomic characterization uncovers novel biology.</title>
        <authorList>
            <person name="Wiegand S."/>
            <person name="Jogler M."/>
            <person name="Boedeker C."/>
            <person name="Pinto D."/>
            <person name="Vollmers J."/>
            <person name="Rivas-Marin E."/>
            <person name="Kohn T."/>
            <person name="Peeters S.H."/>
            <person name="Heuer A."/>
            <person name="Rast P."/>
            <person name="Oberbeckmann S."/>
            <person name="Bunk B."/>
            <person name="Jeske O."/>
            <person name="Meyerdierks A."/>
            <person name="Storesund J.E."/>
            <person name="Kallscheuer N."/>
            <person name="Luecker S."/>
            <person name="Lage O.M."/>
            <person name="Pohl T."/>
            <person name="Merkel B.J."/>
            <person name="Hornburger P."/>
            <person name="Mueller R.-W."/>
            <person name="Bruemmer F."/>
            <person name="Labrenz M."/>
            <person name="Spormann A.M."/>
            <person name="Op den Camp H."/>
            <person name="Overmann J."/>
            <person name="Amann R."/>
            <person name="Jetten M.S.M."/>
            <person name="Mascher T."/>
            <person name="Medema M.H."/>
            <person name="Devos D.P."/>
            <person name="Kaster A.-K."/>
            <person name="Ovreas L."/>
            <person name="Rohde M."/>
            <person name="Galperin M.Y."/>
            <person name="Jogler C."/>
        </authorList>
    </citation>
    <scope>NUCLEOTIDE SEQUENCE [LARGE SCALE GENOMIC DNA]</scope>
    <source>
        <strain evidence="1 2">HG66A1</strain>
    </source>
</reference>
<sequence length="136" mass="15973">MDREYCEIEAFYDGDCPLCRREVNLLKRFDRRHKIHFTDIAADDFDPDVYGKTQSEFMEEMQGRLPDGSWVSGVEVFRRLYSAIGLRWLVAPTHLPGISHSLDYLYRHFARHRLKLTGRCQQGQCTVKPPQDKVHS</sequence>
<gene>
    <name evidence="1" type="ORF">HG66A1_17620</name>
</gene>
<dbReference type="Proteomes" id="UP000320421">
    <property type="component" value="Chromosome"/>
</dbReference>
<evidence type="ECO:0008006" key="3">
    <source>
        <dbReference type="Google" id="ProtNLM"/>
    </source>
</evidence>